<dbReference type="NCBIfam" id="TIGR01128">
    <property type="entry name" value="holA"/>
    <property type="match status" value="1"/>
</dbReference>
<dbReference type="Pfam" id="PF21694">
    <property type="entry name" value="DNA_pol3_delta_C"/>
    <property type="match status" value="1"/>
</dbReference>
<comment type="caution">
    <text evidence="9">The sequence shown here is derived from an EMBL/GenBank/DDBJ whole genome shotgun (WGS) entry which is preliminary data.</text>
</comment>
<comment type="catalytic activity">
    <reaction evidence="7">
        <text>DNA(n) + a 2'-deoxyribonucleoside 5'-triphosphate = DNA(n+1) + diphosphate</text>
        <dbReference type="Rhea" id="RHEA:22508"/>
        <dbReference type="Rhea" id="RHEA-COMP:17339"/>
        <dbReference type="Rhea" id="RHEA-COMP:17340"/>
        <dbReference type="ChEBI" id="CHEBI:33019"/>
        <dbReference type="ChEBI" id="CHEBI:61560"/>
        <dbReference type="ChEBI" id="CHEBI:173112"/>
        <dbReference type="EC" id="2.7.7.7"/>
    </reaction>
</comment>
<keyword evidence="4" id="KW-0235">DNA replication</keyword>
<dbReference type="InterPro" id="IPR048466">
    <property type="entry name" value="DNA_pol3_delta-like_C"/>
</dbReference>
<feature type="domain" description="DNA polymerase III delta subunit-like C-terminal" evidence="8">
    <location>
        <begin position="211"/>
        <end position="326"/>
    </location>
</feature>
<dbReference type="SUPFAM" id="SSF48019">
    <property type="entry name" value="post-AAA+ oligomerization domain-like"/>
    <property type="match status" value="1"/>
</dbReference>
<dbReference type="GO" id="GO:0003887">
    <property type="term" value="F:DNA-directed DNA polymerase activity"/>
    <property type="evidence" value="ECO:0007669"/>
    <property type="project" value="UniProtKB-EC"/>
</dbReference>
<evidence type="ECO:0000256" key="1">
    <source>
        <dbReference type="ARBA" id="ARBA00012417"/>
    </source>
</evidence>
<dbReference type="Proteomes" id="UP001183648">
    <property type="component" value="Unassembled WGS sequence"/>
</dbReference>
<keyword evidence="5" id="KW-0239">DNA-directed DNA polymerase</keyword>
<proteinExistence type="inferred from homology"/>
<evidence type="ECO:0000259" key="8">
    <source>
        <dbReference type="Pfam" id="PF21694"/>
    </source>
</evidence>
<evidence type="ECO:0000256" key="5">
    <source>
        <dbReference type="ARBA" id="ARBA00022932"/>
    </source>
</evidence>
<dbReference type="Gene3D" id="1.20.272.10">
    <property type="match status" value="1"/>
</dbReference>
<dbReference type="PANTHER" id="PTHR34388:SF1">
    <property type="entry name" value="DNA POLYMERASE III SUBUNIT DELTA"/>
    <property type="match status" value="1"/>
</dbReference>
<dbReference type="RefSeq" id="WP_310305720.1">
    <property type="nucleotide sequence ID" value="NZ_BAAAPS010000005.1"/>
</dbReference>
<protein>
    <recommendedName>
        <fullName evidence="1">DNA-directed DNA polymerase</fullName>
        <ecNumber evidence="1">2.7.7.7</ecNumber>
    </recommendedName>
</protein>
<name>A0ABU2C0U7_9ACTN</name>
<evidence type="ECO:0000256" key="7">
    <source>
        <dbReference type="ARBA" id="ARBA00049244"/>
    </source>
</evidence>
<accession>A0ABU2C0U7</accession>
<gene>
    <name evidence="9" type="ORF">J2S63_003814</name>
</gene>
<reference evidence="9 10" key="1">
    <citation type="submission" date="2023-07" db="EMBL/GenBank/DDBJ databases">
        <title>Sequencing the genomes of 1000 actinobacteria strains.</title>
        <authorList>
            <person name="Klenk H.-P."/>
        </authorList>
    </citation>
    <scope>NUCLEOTIDE SEQUENCE [LARGE SCALE GENOMIC DNA]</scope>
    <source>
        <strain evidence="9 10">DSM 19426</strain>
    </source>
</reference>
<comment type="similarity">
    <text evidence="6">Belongs to the DNA polymerase HolA subunit family.</text>
</comment>
<evidence type="ECO:0000256" key="2">
    <source>
        <dbReference type="ARBA" id="ARBA00022679"/>
    </source>
</evidence>
<evidence type="ECO:0000256" key="4">
    <source>
        <dbReference type="ARBA" id="ARBA00022705"/>
    </source>
</evidence>
<keyword evidence="2 9" id="KW-0808">Transferase</keyword>
<dbReference type="SUPFAM" id="SSF52540">
    <property type="entry name" value="P-loop containing nucleoside triphosphate hydrolases"/>
    <property type="match status" value="1"/>
</dbReference>
<keyword evidence="3 9" id="KW-0548">Nucleotidyltransferase</keyword>
<dbReference type="InterPro" id="IPR008921">
    <property type="entry name" value="DNA_pol3_clamp-load_cplx_C"/>
</dbReference>
<evidence type="ECO:0000256" key="6">
    <source>
        <dbReference type="ARBA" id="ARBA00034754"/>
    </source>
</evidence>
<organism evidence="9 10">
    <name type="scientific">Nocardioides marmoribigeumensis</name>
    <dbReference type="NCBI Taxonomy" id="433649"/>
    <lineage>
        <taxon>Bacteria</taxon>
        <taxon>Bacillati</taxon>
        <taxon>Actinomycetota</taxon>
        <taxon>Actinomycetes</taxon>
        <taxon>Propionibacteriales</taxon>
        <taxon>Nocardioidaceae</taxon>
        <taxon>Nocardioides</taxon>
    </lineage>
</organism>
<evidence type="ECO:0000313" key="10">
    <source>
        <dbReference type="Proteomes" id="UP001183648"/>
    </source>
</evidence>
<evidence type="ECO:0000313" key="9">
    <source>
        <dbReference type="EMBL" id="MDR7364261.1"/>
    </source>
</evidence>
<evidence type="ECO:0000256" key="3">
    <source>
        <dbReference type="ARBA" id="ARBA00022695"/>
    </source>
</evidence>
<keyword evidence="10" id="KW-1185">Reference proteome</keyword>
<dbReference type="EMBL" id="JAVDYG010000001">
    <property type="protein sequence ID" value="MDR7364261.1"/>
    <property type="molecule type" value="Genomic_DNA"/>
</dbReference>
<dbReference type="InterPro" id="IPR005790">
    <property type="entry name" value="DNA_polIII_delta"/>
</dbReference>
<dbReference type="InterPro" id="IPR027417">
    <property type="entry name" value="P-loop_NTPase"/>
</dbReference>
<dbReference type="EC" id="2.7.7.7" evidence="1"/>
<dbReference type="Gene3D" id="3.40.50.300">
    <property type="entry name" value="P-loop containing nucleotide triphosphate hydrolases"/>
    <property type="match status" value="1"/>
</dbReference>
<dbReference type="PANTHER" id="PTHR34388">
    <property type="entry name" value="DNA POLYMERASE III SUBUNIT DELTA"/>
    <property type="match status" value="1"/>
</dbReference>
<sequence length="334" mass="35461">MPAPTATSPSGQALQPLGRVVLVSGPEEFLNERVVTAVRAAVRRADPEAEVSATDGQQLTPGTLGELSAPSLFSTTRCVVVRGVQDVDDSLFDGLVAYAEAPEPDIALVLVHEGGQKGAGLLNRLRKLPGVEEHKSEKPKGNAYLDFVGVEARSHGARIDRDAAEYLVRAVGSDLRGLAAAVQQLADDYPQEQLTTELVRRYYAGRADVKGFDIADLAMAGHPAEALAELRWAMETGGEAPAITGAFAFKVRQLARLKGAPRGQRDADLAREIGAAPFMVRKLRDQLRGWDEDGLATVVRAVATADAAVKGNAADPAYELERLVLAIVRARGAG</sequence>